<dbReference type="RefSeq" id="WP_037272370.1">
    <property type="nucleotide sequence ID" value="NZ_KN293979.1"/>
</dbReference>
<dbReference type="InterPro" id="IPR006439">
    <property type="entry name" value="HAD-SF_hydro_IA"/>
</dbReference>
<proteinExistence type="predicted"/>
<dbReference type="EC" id="3.8.1.2" evidence="1"/>
<dbReference type="Gene3D" id="3.40.50.1000">
    <property type="entry name" value="HAD superfamily/HAD-like"/>
    <property type="match status" value="1"/>
</dbReference>
<protein>
    <submittedName>
        <fullName evidence="1">Haloacid dehalogenase superfamily, subfamily IA</fullName>
        <ecNumber evidence="1">3.8.1.2</ecNumber>
    </submittedName>
</protein>
<dbReference type="Gene3D" id="1.10.150.240">
    <property type="entry name" value="Putative phosphatase, domain 2"/>
    <property type="match status" value="1"/>
</dbReference>
<dbReference type="NCBIfam" id="TIGR01549">
    <property type="entry name" value="HAD-SF-IA-v1"/>
    <property type="match status" value="1"/>
</dbReference>
<keyword evidence="1" id="KW-0378">Hydrolase</keyword>
<dbReference type="PRINTS" id="PR00413">
    <property type="entry name" value="HADHALOGNASE"/>
</dbReference>
<dbReference type="HOGENOM" id="CLU_045011_9_1_5"/>
<organism evidence="1 2">
    <name type="scientific">Roseovarius mucosus DSM 17069</name>
    <dbReference type="NCBI Taxonomy" id="1288298"/>
    <lineage>
        <taxon>Bacteria</taxon>
        <taxon>Pseudomonadati</taxon>
        <taxon>Pseudomonadota</taxon>
        <taxon>Alphaproteobacteria</taxon>
        <taxon>Rhodobacterales</taxon>
        <taxon>Roseobacteraceae</taxon>
        <taxon>Roseovarius</taxon>
    </lineage>
</organism>
<dbReference type="PANTHER" id="PTHR43611:SF3">
    <property type="entry name" value="FLAVIN MONONUCLEOTIDE HYDROLASE 1, CHLOROPLATIC"/>
    <property type="match status" value="1"/>
</dbReference>
<dbReference type="AlphaFoldDB" id="A0A0A0HN51"/>
<gene>
    <name evidence="1" type="ORF">rosmuc_01793</name>
</gene>
<dbReference type="OrthoDB" id="9807742at2"/>
<dbReference type="NCBIfam" id="TIGR01509">
    <property type="entry name" value="HAD-SF-IA-v3"/>
    <property type="match status" value="1"/>
</dbReference>
<evidence type="ECO:0000313" key="1">
    <source>
        <dbReference type="EMBL" id="KGM88099.1"/>
    </source>
</evidence>
<dbReference type="InterPro" id="IPR023198">
    <property type="entry name" value="PGP-like_dom2"/>
</dbReference>
<dbReference type="SFLD" id="SFLDG01129">
    <property type="entry name" value="C1.5:_HAD__Beta-PGM__Phosphata"/>
    <property type="match status" value="1"/>
</dbReference>
<dbReference type="InterPro" id="IPR023214">
    <property type="entry name" value="HAD_sf"/>
</dbReference>
<dbReference type="Pfam" id="PF00702">
    <property type="entry name" value="Hydrolase"/>
    <property type="match status" value="1"/>
</dbReference>
<accession>A0A0A0HN51</accession>
<dbReference type="PATRIC" id="fig|1288298.3.peg.1807"/>
<dbReference type="EMBL" id="AONH01000010">
    <property type="protein sequence ID" value="KGM88099.1"/>
    <property type="molecule type" value="Genomic_DNA"/>
</dbReference>
<dbReference type="PANTHER" id="PTHR43611">
    <property type="entry name" value="ALPHA-D-GLUCOSE 1-PHOSPHATE PHOSPHATASE"/>
    <property type="match status" value="1"/>
</dbReference>
<dbReference type="SUPFAM" id="SSF56784">
    <property type="entry name" value="HAD-like"/>
    <property type="match status" value="1"/>
</dbReference>
<reference evidence="1 2" key="1">
    <citation type="submission" date="2013-01" db="EMBL/GenBank/DDBJ databases">
        <authorList>
            <person name="Fiebig A."/>
            <person name="Goeker M."/>
            <person name="Klenk H.-P.P."/>
        </authorList>
    </citation>
    <scope>NUCLEOTIDE SEQUENCE [LARGE SCALE GENOMIC DNA]</scope>
    <source>
        <strain evidence="1 2">DSM 17069</strain>
    </source>
</reference>
<dbReference type="eggNOG" id="COG1011">
    <property type="taxonomic scope" value="Bacteria"/>
</dbReference>
<dbReference type="CDD" id="cd02603">
    <property type="entry name" value="HAD_sEH-N_like"/>
    <property type="match status" value="1"/>
</dbReference>
<dbReference type="SFLD" id="SFLDS00003">
    <property type="entry name" value="Haloacid_Dehalogenase"/>
    <property type="match status" value="1"/>
</dbReference>
<name>A0A0A0HN51_9RHOB</name>
<dbReference type="GO" id="GO:0018784">
    <property type="term" value="F:(S)-2-haloacid dehalogenase activity"/>
    <property type="evidence" value="ECO:0007669"/>
    <property type="project" value="UniProtKB-EC"/>
</dbReference>
<comment type="caution">
    <text evidence="1">The sequence shown here is derived from an EMBL/GenBank/DDBJ whole genome shotgun (WGS) entry which is preliminary data.</text>
</comment>
<sequence length="200" mass="22350">MTLIVFDIGNVLLHWDPQAAFRHAIGSDAEIDALLAEVGFYDWNYEQDRGRSRTEAVAAIAAHWPHHAELMDGYFDRFGLTIQNRIQGSWDIAAALKESGHRLWALTNFSADTWPQALQLHPQLTTLFEGIVVSGHERMVKPDREIFDLLCTRAKAAPEACYFIDDSADNVAGARAAGWQAHHFTGPEALNADLRDRGLL</sequence>
<dbReference type="InterPro" id="IPR036412">
    <property type="entry name" value="HAD-like_sf"/>
</dbReference>
<evidence type="ECO:0000313" key="2">
    <source>
        <dbReference type="Proteomes" id="UP000030021"/>
    </source>
</evidence>
<dbReference type="STRING" id="215743.ROSMUCSMR3_01312"/>
<dbReference type="Proteomes" id="UP000030021">
    <property type="component" value="Unassembled WGS sequence"/>
</dbReference>